<dbReference type="Proteomes" id="UP001237011">
    <property type="component" value="Chromosome"/>
</dbReference>
<gene>
    <name evidence="2" type="ORF">Q8852_03875</name>
</gene>
<dbReference type="RefSeq" id="WP_305937869.1">
    <property type="nucleotide sequence ID" value="NZ_CP132191.1"/>
</dbReference>
<feature type="transmembrane region" description="Helical" evidence="1">
    <location>
        <begin position="12"/>
        <end position="33"/>
    </location>
</feature>
<sequence length="147" mass="17074">MKRNPNLWIKSLSLLAVIVGASGAIGAGGYFLYKKFAANQKATKPIDSVKPKPVLNKDRTIYKSVFPPLDTRYFEQFVKKDKMNNKYIDEELIKQIIKDIIRRIRQVNGKVYFDYNILNRQHAVLNLMFISSETNEKDEKAYEILLD</sequence>
<evidence type="ECO:0000313" key="2">
    <source>
        <dbReference type="EMBL" id="WLP85433.1"/>
    </source>
</evidence>
<name>A0ABY9HA09_9MOLU</name>
<accession>A0ABY9HA09</accession>
<dbReference type="NCBIfam" id="NF045957">
    <property type="entry name" value="MHO_1590_dom"/>
    <property type="match status" value="1"/>
</dbReference>
<reference evidence="2" key="1">
    <citation type="submission" date="2023-08" db="EMBL/GenBank/DDBJ databases">
        <title>Complete genome sequence of Mycoplasma seminis 2200.</title>
        <authorList>
            <person name="Spergser J."/>
        </authorList>
    </citation>
    <scope>NUCLEOTIDE SEQUENCE [LARGE SCALE GENOMIC DNA]</scope>
    <source>
        <strain evidence="2">2200</strain>
    </source>
</reference>
<evidence type="ECO:0000256" key="1">
    <source>
        <dbReference type="SAM" id="Phobius"/>
    </source>
</evidence>
<keyword evidence="1" id="KW-0472">Membrane</keyword>
<keyword evidence="1" id="KW-0812">Transmembrane</keyword>
<organism evidence="2 3">
    <name type="scientific">Mycoplasma seminis</name>
    <dbReference type="NCBI Taxonomy" id="512749"/>
    <lineage>
        <taxon>Bacteria</taxon>
        <taxon>Bacillati</taxon>
        <taxon>Mycoplasmatota</taxon>
        <taxon>Mollicutes</taxon>
        <taxon>Mycoplasmataceae</taxon>
        <taxon>Mycoplasma</taxon>
    </lineage>
</organism>
<keyword evidence="1" id="KW-1133">Transmembrane helix</keyword>
<proteinExistence type="predicted"/>
<keyword evidence="3" id="KW-1185">Reference proteome</keyword>
<evidence type="ECO:0000313" key="3">
    <source>
        <dbReference type="Proteomes" id="UP001237011"/>
    </source>
</evidence>
<dbReference type="EMBL" id="CP132191">
    <property type="protein sequence ID" value="WLP85433.1"/>
    <property type="molecule type" value="Genomic_DNA"/>
</dbReference>
<protein>
    <submittedName>
        <fullName evidence="2">Uncharacterized protein</fullName>
    </submittedName>
</protein>